<accession>A0A1L7D432</accession>
<dbReference type="SUPFAM" id="SSF53850">
    <property type="entry name" value="Periplasmic binding protein-like II"/>
    <property type="match status" value="1"/>
</dbReference>
<evidence type="ECO:0000256" key="1">
    <source>
        <dbReference type="SAM" id="MobiDB-lite"/>
    </source>
</evidence>
<dbReference type="CDD" id="cd08501">
    <property type="entry name" value="PBP2_Lpqw"/>
    <property type="match status" value="1"/>
</dbReference>
<evidence type="ECO:0000313" key="4">
    <source>
        <dbReference type="EMBL" id="APT92827.1"/>
    </source>
</evidence>
<reference evidence="4 5" key="1">
    <citation type="submission" date="2014-08" db="EMBL/GenBank/DDBJ databases">
        <title>Complete genome sequence of Corynebacterium phocae M408/89/1(T)(=DSM 44612(T)), isolated from the common seal (Phoca vitulina).</title>
        <authorList>
            <person name="Ruckert C."/>
            <person name="Albersmeier A."/>
            <person name="Winkler A."/>
            <person name="Kalinowski J."/>
        </authorList>
    </citation>
    <scope>NUCLEOTIDE SEQUENCE [LARGE SCALE GENOMIC DNA]</scope>
    <source>
        <strain evidence="4 5">M408/89/1</strain>
    </source>
</reference>
<keyword evidence="5" id="KW-1185">Reference proteome</keyword>
<dbReference type="KEGG" id="cpho:CPHO_07920"/>
<organism evidence="4 5">
    <name type="scientific">Corynebacterium phocae</name>
    <dbReference type="NCBI Taxonomy" id="161895"/>
    <lineage>
        <taxon>Bacteria</taxon>
        <taxon>Bacillati</taxon>
        <taxon>Actinomycetota</taxon>
        <taxon>Actinomycetes</taxon>
        <taxon>Mycobacteriales</taxon>
        <taxon>Corynebacteriaceae</taxon>
        <taxon>Corynebacterium</taxon>
    </lineage>
</organism>
<protein>
    <recommendedName>
        <fullName evidence="3">Solute-binding protein family 5 domain-containing protein</fullName>
    </recommendedName>
</protein>
<feature type="chain" id="PRO_5038726601" description="Solute-binding protein family 5 domain-containing protein" evidence="2">
    <location>
        <begin position="25"/>
        <end position="534"/>
    </location>
</feature>
<dbReference type="EMBL" id="CP009249">
    <property type="protein sequence ID" value="APT92827.1"/>
    <property type="molecule type" value="Genomic_DNA"/>
</dbReference>
<evidence type="ECO:0000259" key="3">
    <source>
        <dbReference type="Pfam" id="PF00496"/>
    </source>
</evidence>
<dbReference type="Gene3D" id="3.10.105.10">
    <property type="entry name" value="Dipeptide-binding Protein, Domain 3"/>
    <property type="match status" value="1"/>
</dbReference>
<feature type="domain" description="Solute-binding protein family 5" evidence="3">
    <location>
        <begin position="130"/>
        <end position="301"/>
    </location>
</feature>
<evidence type="ECO:0000313" key="5">
    <source>
        <dbReference type="Proteomes" id="UP000185491"/>
    </source>
</evidence>
<feature type="signal peptide" evidence="2">
    <location>
        <begin position="1"/>
        <end position="24"/>
    </location>
</feature>
<sequence length="534" mass="57510">MPAVKKVCAAWLATFTLSSCVAQPGPPPVVEDKGPTTAMGSSAPTSAPTATTPTPVADDVRPLTRPQRLEVSVGVDHMETGFNPHLEANNTQIVHDIAGLVLPSAFRGNSIDTNVLEDARVVEAPEGVALRIRYTIARAAQWSDGTPITGADFAYLWRGMTSTAGVEDPAGYLAIDDINTSAGGQVVTVDFNTHVERWDLLFQNLLPSHLLGEVDFGTALRDGIPASGGRFLLNNVDRARGVITLNRNDRFWGKDPAKVDIVTLQEVGNLTQAMGMLRSGQVGFVDIVPEQTTQEALELLPEAQVDMVSKPRQLRVKLLLSNRQARAEMAGALDVDQVARLATGRASALAVPYGGQLFAPQGTGLLSLQGRPLVIGVDPVDETAAMAADVIADQLRVQGIEAVVERQRLETIETELIPARRVDAVVTWESTEVTPFAVADLFLCEEKFNRRWCPDNAQDIMADILSGRISPEEALDIIRGFNREEALYVPLLDETRVHVLGRGILGASDSVVDWGKGLGAAASWEPDKQAKVEK</sequence>
<gene>
    <name evidence="4" type="ORF">CPHO_07920</name>
</gene>
<dbReference type="Proteomes" id="UP000185491">
    <property type="component" value="Chromosome"/>
</dbReference>
<dbReference type="Pfam" id="PF00496">
    <property type="entry name" value="SBP_bac_5"/>
    <property type="match status" value="1"/>
</dbReference>
<proteinExistence type="predicted"/>
<dbReference type="GO" id="GO:1904680">
    <property type="term" value="F:peptide transmembrane transporter activity"/>
    <property type="evidence" value="ECO:0007669"/>
    <property type="project" value="TreeGrafter"/>
</dbReference>
<keyword evidence="2" id="KW-0732">Signal</keyword>
<dbReference type="GO" id="GO:0015833">
    <property type="term" value="P:peptide transport"/>
    <property type="evidence" value="ECO:0007669"/>
    <property type="project" value="TreeGrafter"/>
</dbReference>
<feature type="compositionally biased region" description="Low complexity" evidence="1">
    <location>
        <begin position="35"/>
        <end position="56"/>
    </location>
</feature>
<dbReference type="PANTHER" id="PTHR30290">
    <property type="entry name" value="PERIPLASMIC BINDING COMPONENT OF ABC TRANSPORTER"/>
    <property type="match status" value="1"/>
</dbReference>
<feature type="region of interest" description="Disordered" evidence="1">
    <location>
        <begin position="23"/>
        <end position="56"/>
    </location>
</feature>
<dbReference type="AlphaFoldDB" id="A0A1L7D432"/>
<dbReference type="PANTHER" id="PTHR30290:SF65">
    <property type="entry name" value="MONOACYL PHOSPHATIDYLINOSITOL TETRAMANNOSIDE-BINDING PROTEIN LPQW-RELATED"/>
    <property type="match status" value="1"/>
</dbReference>
<dbReference type="Gene3D" id="3.90.76.10">
    <property type="entry name" value="Dipeptide-binding Protein, Domain 1"/>
    <property type="match status" value="1"/>
</dbReference>
<dbReference type="PROSITE" id="PS51257">
    <property type="entry name" value="PROKAR_LIPOPROTEIN"/>
    <property type="match status" value="1"/>
</dbReference>
<dbReference type="InterPro" id="IPR000914">
    <property type="entry name" value="SBP_5_dom"/>
</dbReference>
<name>A0A1L7D432_9CORY</name>
<dbReference type="STRING" id="161895.CPHO_07920"/>
<dbReference type="InterPro" id="IPR039424">
    <property type="entry name" value="SBP_5"/>
</dbReference>
<evidence type="ECO:0000256" key="2">
    <source>
        <dbReference type="SAM" id="SignalP"/>
    </source>
</evidence>